<organism evidence="2 3">
    <name type="scientific">Apiospora phragmitis</name>
    <dbReference type="NCBI Taxonomy" id="2905665"/>
    <lineage>
        <taxon>Eukaryota</taxon>
        <taxon>Fungi</taxon>
        <taxon>Dikarya</taxon>
        <taxon>Ascomycota</taxon>
        <taxon>Pezizomycotina</taxon>
        <taxon>Sordariomycetes</taxon>
        <taxon>Xylariomycetidae</taxon>
        <taxon>Amphisphaeriales</taxon>
        <taxon>Apiosporaceae</taxon>
        <taxon>Apiospora</taxon>
    </lineage>
</organism>
<dbReference type="GeneID" id="92097918"/>
<gene>
    <name evidence="2" type="ORF">PG994_013446</name>
</gene>
<name>A0ABR1TB73_9PEZI</name>
<protein>
    <recommendedName>
        <fullName evidence="4">Apple domain-containing protein</fullName>
    </recommendedName>
</protein>
<evidence type="ECO:0000313" key="3">
    <source>
        <dbReference type="Proteomes" id="UP001480595"/>
    </source>
</evidence>
<dbReference type="RefSeq" id="XP_066709816.1">
    <property type="nucleotide sequence ID" value="XM_066864855.1"/>
</dbReference>
<evidence type="ECO:0000313" key="2">
    <source>
        <dbReference type="EMBL" id="KAK8042963.1"/>
    </source>
</evidence>
<sequence length="202" mass="22156">MHPHAIQTLFTAWAWAQATSAQNMTPEGSDLKPIMETDGTFNVCLDNEYSRPNGGYFCCEGGSVMAIHPPTNAADCCPPGKVYTNPGCADPPLQISCPGIQHEDRAERNIIEYTDPLDWTGKMSAMMNMNKRGQATFQDCLDICAADAKCQGANWWYGKGMCGINNKKQGGSWFARGGEYKNPPDVAWLDRNVIAMVAVPQR</sequence>
<comment type="caution">
    <text evidence="2">The sequence shown here is derived from an EMBL/GenBank/DDBJ whole genome shotgun (WGS) entry which is preliminary data.</text>
</comment>
<dbReference type="EMBL" id="JAQQWL010000013">
    <property type="protein sequence ID" value="KAK8042963.1"/>
    <property type="molecule type" value="Genomic_DNA"/>
</dbReference>
<evidence type="ECO:0000256" key="1">
    <source>
        <dbReference type="SAM" id="SignalP"/>
    </source>
</evidence>
<feature type="chain" id="PRO_5045987357" description="Apple domain-containing protein" evidence="1">
    <location>
        <begin position="22"/>
        <end position="202"/>
    </location>
</feature>
<feature type="signal peptide" evidence="1">
    <location>
        <begin position="1"/>
        <end position="21"/>
    </location>
</feature>
<evidence type="ECO:0008006" key="4">
    <source>
        <dbReference type="Google" id="ProtNLM"/>
    </source>
</evidence>
<dbReference type="Proteomes" id="UP001480595">
    <property type="component" value="Unassembled WGS sequence"/>
</dbReference>
<reference evidence="2 3" key="1">
    <citation type="submission" date="2023-01" db="EMBL/GenBank/DDBJ databases">
        <title>Analysis of 21 Apiospora genomes using comparative genomics revels a genus with tremendous synthesis potential of carbohydrate active enzymes and secondary metabolites.</title>
        <authorList>
            <person name="Sorensen T."/>
        </authorList>
    </citation>
    <scope>NUCLEOTIDE SEQUENCE [LARGE SCALE GENOMIC DNA]</scope>
    <source>
        <strain evidence="2 3">CBS 135458</strain>
    </source>
</reference>
<accession>A0ABR1TB73</accession>
<proteinExistence type="predicted"/>
<keyword evidence="3" id="KW-1185">Reference proteome</keyword>
<keyword evidence="1" id="KW-0732">Signal</keyword>